<name>A0AAV7XPA3_9NEOP</name>
<dbReference type="EMBL" id="JAPTSV010000006">
    <property type="protein sequence ID" value="KAJ1526524.1"/>
    <property type="molecule type" value="Genomic_DNA"/>
</dbReference>
<proteinExistence type="predicted"/>
<dbReference type="InterPro" id="IPR048365">
    <property type="entry name" value="TNP-like_RNaseH_N"/>
</dbReference>
<dbReference type="AlphaFoldDB" id="A0AAV7XPA3"/>
<comment type="caution">
    <text evidence="3">The sequence shown here is derived from an EMBL/GenBank/DDBJ whole genome shotgun (WGS) entry which is preliminary data.</text>
</comment>
<evidence type="ECO:0000256" key="1">
    <source>
        <dbReference type="SAM" id="MobiDB-lite"/>
    </source>
</evidence>
<evidence type="ECO:0000313" key="4">
    <source>
        <dbReference type="Proteomes" id="UP001075354"/>
    </source>
</evidence>
<gene>
    <name evidence="3" type="ORF">ONE63_008112</name>
</gene>
<feature type="domain" description="Transposable element P transposase-like RNase H" evidence="2">
    <location>
        <begin position="1"/>
        <end position="90"/>
    </location>
</feature>
<sequence>MSLKAEQRYCHSLKKFVGRVTLPTHTGIADKGLVILLAGIQRRWKVSVAVYLSKKRSEEVKKQKVKAASVGANVVGVTSDMGADNLALWKSKEVTGSKNKDVVSSFPNPARENLNVYVLPDAVHLMKAAKSMMESNKIITLPEDIVEEEGLPSANVNYNHIDDLFQHEGGNELKVAFRLRDYNIHCNKQFKKMNVGTTKAVLCHRTGVGLKLLAEEMNDPTYETTGWFIILLNTFFELVLCRHRGLAVSKFNEDVYLKTVQLVSGVADIFHRMKVGQDGDYKPAQRGMRVLCKSLLGLIEYFLGERKYAYLILGRFTSDCIENLFSCVRLSQPIPNAAMFLQCLKDITLAQISVAVKGSSYDYEGNGPLPVDFLQEARQRAHDRALTKFSESVQELMENAIRPHQESDYQMLSPWEKMVVYDMAGSVIAAILKSNSTVCEICIGATKWKADTPHPAALITRMKKFTLLRSEENAMLQICVSDEVFHAILTAEISFRLYRERTLKFEYADVKQFFVENLMYVWGNSLIPSCHELGRKILTTYFDARLKEFGKLKREVADKENQASRKPPTVNKSSKSVAKHALADSVTVSSSIVRL</sequence>
<evidence type="ECO:0000259" key="2">
    <source>
        <dbReference type="Pfam" id="PF21787"/>
    </source>
</evidence>
<accession>A0AAV7XPA3</accession>
<reference evidence="3" key="1">
    <citation type="submission" date="2022-12" db="EMBL/GenBank/DDBJ databases">
        <title>Chromosome-level genome assembly of the bean flower thrips Megalurothrips usitatus.</title>
        <authorList>
            <person name="Ma L."/>
            <person name="Liu Q."/>
            <person name="Li H."/>
            <person name="Cai W."/>
        </authorList>
    </citation>
    <scope>NUCLEOTIDE SEQUENCE</scope>
    <source>
        <strain evidence="3">Cailab_2022a</strain>
    </source>
</reference>
<dbReference type="Proteomes" id="UP001075354">
    <property type="component" value="Chromosome 6"/>
</dbReference>
<dbReference type="Pfam" id="PF21787">
    <property type="entry name" value="TNP-like_RNaseH_N"/>
    <property type="match status" value="1"/>
</dbReference>
<protein>
    <recommendedName>
        <fullName evidence="2">Transposable element P transposase-like RNase H domain-containing protein</fullName>
    </recommendedName>
</protein>
<organism evidence="3 4">
    <name type="scientific">Megalurothrips usitatus</name>
    <name type="common">bean blossom thrips</name>
    <dbReference type="NCBI Taxonomy" id="439358"/>
    <lineage>
        <taxon>Eukaryota</taxon>
        <taxon>Metazoa</taxon>
        <taxon>Ecdysozoa</taxon>
        <taxon>Arthropoda</taxon>
        <taxon>Hexapoda</taxon>
        <taxon>Insecta</taxon>
        <taxon>Pterygota</taxon>
        <taxon>Neoptera</taxon>
        <taxon>Paraneoptera</taxon>
        <taxon>Thysanoptera</taxon>
        <taxon>Terebrantia</taxon>
        <taxon>Thripoidea</taxon>
        <taxon>Thripidae</taxon>
        <taxon>Megalurothrips</taxon>
    </lineage>
</organism>
<keyword evidence="4" id="KW-1185">Reference proteome</keyword>
<feature type="region of interest" description="Disordered" evidence="1">
    <location>
        <begin position="557"/>
        <end position="576"/>
    </location>
</feature>
<evidence type="ECO:0000313" key="3">
    <source>
        <dbReference type="EMBL" id="KAJ1526524.1"/>
    </source>
</evidence>